<accession>A0ABT1UGV6</accession>
<keyword evidence="2" id="KW-1185">Reference proteome</keyword>
<comment type="caution">
    <text evidence="1">The sequence shown here is derived from an EMBL/GenBank/DDBJ whole genome shotgun (WGS) entry which is preliminary data.</text>
</comment>
<dbReference type="InterPro" id="IPR000671">
    <property type="entry name" value="Peptidase_A31"/>
</dbReference>
<dbReference type="Gene3D" id="3.40.50.1450">
    <property type="entry name" value="HybD-like"/>
    <property type="match status" value="1"/>
</dbReference>
<dbReference type="PANTHER" id="PTHR30302:SF5">
    <property type="entry name" value="SLR1876 PROTEIN"/>
    <property type="match status" value="1"/>
</dbReference>
<sequence>MAAKPVLLLACGNPSRGDDALGPLLLDALAEHVDPDLVESVTDFQLQIEHSLDLQDRQLVIFIDASVREPSFEFTMLTPAPALSHTTHALSPAALLGVYRSLHGLPPPAYLLSIGGHSFELGEALSPAAQANLAQATRFALDLLQGSPTEMAACAAKLAVTPSVNG</sequence>
<keyword evidence="1" id="KW-0645">Protease</keyword>
<evidence type="ECO:0000313" key="2">
    <source>
        <dbReference type="Proteomes" id="UP001524569"/>
    </source>
</evidence>
<protein>
    <submittedName>
        <fullName evidence="1">Hydrogenase maturation protease</fullName>
    </submittedName>
</protein>
<organism evidence="1 2">
    <name type="scientific">Methylomonas aurea</name>
    <dbReference type="NCBI Taxonomy" id="2952224"/>
    <lineage>
        <taxon>Bacteria</taxon>
        <taxon>Pseudomonadati</taxon>
        <taxon>Pseudomonadota</taxon>
        <taxon>Gammaproteobacteria</taxon>
        <taxon>Methylococcales</taxon>
        <taxon>Methylococcaceae</taxon>
        <taxon>Methylomonas</taxon>
    </lineage>
</organism>
<evidence type="ECO:0000313" key="1">
    <source>
        <dbReference type="EMBL" id="MCQ8181456.1"/>
    </source>
</evidence>
<keyword evidence="1" id="KW-0378">Hydrolase</keyword>
<dbReference type="RefSeq" id="WP_256610742.1">
    <property type="nucleotide sequence ID" value="NZ_JANIBM010000009.1"/>
</dbReference>
<dbReference type="SUPFAM" id="SSF53163">
    <property type="entry name" value="HybD-like"/>
    <property type="match status" value="1"/>
</dbReference>
<reference evidence="1 2" key="1">
    <citation type="submission" date="2022-07" db="EMBL/GenBank/DDBJ databases">
        <title>Methylomonas rivi sp. nov., Methylomonas rosea sp. nov., Methylomonas aureus sp. nov. and Methylomonas subterranea sp. nov., four novel methanotrophs isolated from a freshwater creek and the deep terrestrial subsurface.</title>
        <authorList>
            <person name="Abin C."/>
            <person name="Sankaranarayanan K."/>
            <person name="Garner C."/>
            <person name="Sindelar R."/>
            <person name="Kotary K."/>
            <person name="Garner R."/>
            <person name="Barclay S."/>
            <person name="Lawson P."/>
            <person name="Krumholz L."/>
        </authorList>
    </citation>
    <scope>NUCLEOTIDE SEQUENCE [LARGE SCALE GENOMIC DNA]</scope>
    <source>
        <strain evidence="1 2">SURF-1</strain>
    </source>
</reference>
<dbReference type="InterPro" id="IPR023430">
    <property type="entry name" value="Pept_HybD-like_dom_sf"/>
</dbReference>
<dbReference type="EMBL" id="JANIBM010000009">
    <property type="protein sequence ID" value="MCQ8181456.1"/>
    <property type="molecule type" value="Genomic_DNA"/>
</dbReference>
<proteinExistence type="predicted"/>
<name>A0ABT1UGV6_9GAMM</name>
<gene>
    <name evidence="1" type="ORF">NP603_10085</name>
</gene>
<dbReference type="Proteomes" id="UP001524569">
    <property type="component" value="Unassembled WGS sequence"/>
</dbReference>
<dbReference type="GO" id="GO:0008233">
    <property type="term" value="F:peptidase activity"/>
    <property type="evidence" value="ECO:0007669"/>
    <property type="project" value="UniProtKB-KW"/>
</dbReference>
<dbReference type="GO" id="GO:0006508">
    <property type="term" value="P:proteolysis"/>
    <property type="evidence" value="ECO:0007669"/>
    <property type="project" value="UniProtKB-KW"/>
</dbReference>
<dbReference type="CDD" id="cd06066">
    <property type="entry name" value="H2MP_NAD-link-bidir"/>
    <property type="match status" value="1"/>
</dbReference>
<dbReference type="NCBIfam" id="TIGR00072">
    <property type="entry name" value="hydrog_prot"/>
    <property type="match status" value="1"/>
</dbReference>
<dbReference type="PANTHER" id="PTHR30302">
    <property type="entry name" value="HYDROGENASE 1 MATURATION PROTEASE"/>
    <property type="match status" value="1"/>
</dbReference>